<evidence type="ECO:0000313" key="2">
    <source>
        <dbReference type="Proteomes" id="UP000003759"/>
    </source>
</evidence>
<proteinExistence type="predicted"/>
<name>K0JKY5_BRAPL</name>
<protein>
    <submittedName>
        <fullName evidence="1">Unclassified</fullName>
    </submittedName>
</protein>
<dbReference type="HOGENOM" id="CLU_3248164_0_0_12"/>
<gene>
    <name evidence="1" type="ORF">WESB_1513</name>
</gene>
<organism evidence="1 2">
    <name type="scientific">Brachyspira pilosicoli WesB</name>
    <dbReference type="NCBI Taxonomy" id="1161918"/>
    <lineage>
        <taxon>Bacteria</taxon>
        <taxon>Pseudomonadati</taxon>
        <taxon>Spirochaetota</taxon>
        <taxon>Spirochaetia</taxon>
        <taxon>Brachyspirales</taxon>
        <taxon>Brachyspiraceae</taxon>
        <taxon>Brachyspira</taxon>
    </lineage>
</organism>
<dbReference type="EMBL" id="HE793032">
    <property type="protein sequence ID" value="CCG56980.1"/>
    <property type="molecule type" value="Genomic_DNA"/>
</dbReference>
<accession>K0JKY5</accession>
<dbReference type="PATRIC" id="fig|1161918.5.peg.822"/>
<reference evidence="1 2" key="1">
    <citation type="journal article" date="2012" name="BMC Genomics">
        <title>Comparative genomics of Brachyspira pilosicoli strains: genome rearrangements, reductions and correlation of genetic compliment with phenotypic diversity.</title>
        <authorList>
            <person name="Mappley L.J."/>
            <person name="Black M.L."/>
            <person name="Abuoun M."/>
            <person name="Darby A.C."/>
            <person name="Woodward M.J."/>
            <person name="Parkhill J."/>
            <person name="Turner A.K."/>
            <person name="Bellgard M.I."/>
            <person name="La T."/>
            <person name="Phillips N.D."/>
            <person name="La Ragione R.M."/>
            <person name="Hampson D.J."/>
        </authorList>
    </citation>
    <scope>NUCLEOTIDE SEQUENCE [LARGE SCALE GENOMIC DNA]</scope>
    <source>
        <strain evidence="1">WesB</strain>
    </source>
</reference>
<sequence length="42" mass="5129">MSEYTNKPAQSGIKPWMPFSKISYKDYWENIKKEYLKEINKN</sequence>
<dbReference type="Proteomes" id="UP000003759">
    <property type="component" value="Chromosome"/>
</dbReference>
<dbReference type="AlphaFoldDB" id="K0JKY5"/>
<evidence type="ECO:0000313" key="1">
    <source>
        <dbReference type="EMBL" id="CCG56980.1"/>
    </source>
</evidence>
<dbReference type="KEGG" id="bpw:WESB_1513"/>
<dbReference type="RefSeq" id="WP_014933249.1">
    <property type="nucleotide sequence ID" value="NC_018604.1"/>
</dbReference>